<dbReference type="PROSITE" id="PS50010">
    <property type="entry name" value="DH_2"/>
    <property type="match status" value="1"/>
</dbReference>
<feature type="domain" description="SH3" evidence="13">
    <location>
        <begin position="824"/>
        <end position="887"/>
    </location>
</feature>
<evidence type="ECO:0000259" key="15">
    <source>
        <dbReference type="PROSITE" id="PS50010"/>
    </source>
</evidence>
<dbReference type="FunFam" id="1.10.418.10:FF:000019">
    <property type="entry name" value="Vav guanine nucleotide exchange factor 2"/>
    <property type="match status" value="1"/>
</dbReference>
<dbReference type="STRING" id="6573.A0A210R1L7"/>
<name>A0A210R1L7_MIZYE</name>
<dbReference type="PROSITE" id="PS50001">
    <property type="entry name" value="SH2"/>
    <property type="match status" value="1"/>
</dbReference>
<dbReference type="CDD" id="cd01223">
    <property type="entry name" value="PH_Vav"/>
    <property type="match status" value="1"/>
</dbReference>
<gene>
    <name evidence="17" type="ORF">KP79_PYT03876</name>
</gene>
<evidence type="ECO:0000259" key="16">
    <source>
        <dbReference type="PROSITE" id="PS50021"/>
    </source>
</evidence>
<dbReference type="SUPFAM" id="SSF50729">
    <property type="entry name" value="PH domain-like"/>
    <property type="match status" value="1"/>
</dbReference>
<dbReference type="InterPro" id="IPR000980">
    <property type="entry name" value="SH2"/>
</dbReference>
<dbReference type="AlphaFoldDB" id="A0A210R1L7"/>
<dbReference type="PROSITE" id="PS00741">
    <property type="entry name" value="DH_1"/>
    <property type="match status" value="1"/>
</dbReference>
<protein>
    <submittedName>
        <fullName evidence="17">Guanine nucleotide exchange factor VAV2</fullName>
    </submittedName>
</protein>
<dbReference type="GO" id="GO:0005085">
    <property type="term" value="F:guanyl-nucleotide exchange factor activity"/>
    <property type="evidence" value="ECO:0007669"/>
    <property type="project" value="UniProtKB-KW"/>
</dbReference>
<evidence type="ECO:0000256" key="4">
    <source>
        <dbReference type="ARBA" id="ARBA00022723"/>
    </source>
</evidence>
<dbReference type="SUPFAM" id="SSF47576">
    <property type="entry name" value="Calponin-homology domain, CH-domain"/>
    <property type="match status" value="1"/>
</dbReference>
<dbReference type="CDD" id="cd21201">
    <property type="entry name" value="CH_VAV"/>
    <property type="match status" value="1"/>
</dbReference>
<feature type="domain" description="SH3" evidence="13">
    <location>
        <begin position="606"/>
        <end position="670"/>
    </location>
</feature>
<dbReference type="SMART" id="SM00326">
    <property type="entry name" value="SH3"/>
    <property type="match status" value="2"/>
</dbReference>
<dbReference type="EMBL" id="NEDP02000837">
    <property type="protein sequence ID" value="OWF54918.1"/>
    <property type="molecule type" value="Genomic_DNA"/>
</dbReference>
<feature type="domain" description="DH" evidence="15">
    <location>
        <begin position="210"/>
        <end position="397"/>
    </location>
</feature>
<dbReference type="GO" id="GO:0008270">
    <property type="term" value="F:zinc ion binding"/>
    <property type="evidence" value="ECO:0007669"/>
    <property type="project" value="UniProtKB-KW"/>
</dbReference>
<keyword evidence="7" id="KW-0862">Zinc</keyword>
<dbReference type="InterPro" id="IPR036028">
    <property type="entry name" value="SH3-like_dom_sf"/>
</dbReference>
<dbReference type="PROSITE" id="PS50021">
    <property type="entry name" value="CH"/>
    <property type="match status" value="1"/>
</dbReference>
<dbReference type="InterPro" id="IPR001452">
    <property type="entry name" value="SH3_domain"/>
</dbReference>
<dbReference type="InterPro" id="IPR000219">
    <property type="entry name" value="DH_dom"/>
</dbReference>
<dbReference type="Gene3D" id="3.30.60.20">
    <property type="match status" value="1"/>
</dbReference>
<dbReference type="InterPro" id="IPR011993">
    <property type="entry name" value="PH-like_dom_sf"/>
</dbReference>
<feature type="domain" description="PH" evidence="14">
    <location>
        <begin position="430"/>
        <end position="535"/>
    </location>
</feature>
<evidence type="ECO:0000256" key="1">
    <source>
        <dbReference type="ARBA" id="ARBA00022443"/>
    </source>
</evidence>
<dbReference type="InterPro" id="IPR001331">
    <property type="entry name" value="GDS_CDC24_CS"/>
</dbReference>
<evidence type="ECO:0000256" key="8">
    <source>
        <dbReference type="ARBA" id="ARBA00022999"/>
    </source>
</evidence>
<dbReference type="GO" id="GO:0035556">
    <property type="term" value="P:intracellular signal transduction"/>
    <property type="evidence" value="ECO:0007669"/>
    <property type="project" value="InterPro"/>
</dbReference>
<keyword evidence="2" id="KW-0597">Phosphoprotein</keyword>
<feature type="domain" description="Calponin-homology (CH)" evidence="16">
    <location>
        <begin position="3"/>
        <end position="121"/>
    </location>
</feature>
<reference evidence="17 18" key="1">
    <citation type="journal article" date="2017" name="Nat. Ecol. Evol.">
        <title>Scallop genome provides insights into evolution of bilaterian karyotype and development.</title>
        <authorList>
            <person name="Wang S."/>
            <person name="Zhang J."/>
            <person name="Jiao W."/>
            <person name="Li J."/>
            <person name="Xun X."/>
            <person name="Sun Y."/>
            <person name="Guo X."/>
            <person name="Huan P."/>
            <person name="Dong B."/>
            <person name="Zhang L."/>
            <person name="Hu X."/>
            <person name="Sun X."/>
            <person name="Wang J."/>
            <person name="Zhao C."/>
            <person name="Wang Y."/>
            <person name="Wang D."/>
            <person name="Huang X."/>
            <person name="Wang R."/>
            <person name="Lv J."/>
            <person name="Li Y."/>
            <person name="Zhang Z."/>
            <person name="Liu B."/>
            <person name="Lu W."/>
            <person name="Hui Y."/>
            <person name="Liang J."/>
            <person name="Zhou Z."/>
            <person name="Hou R."/>
            <person name="Li X."/>
            <person name="Liu Y."/>
            <person name="Li H."/>
            <person name="Ning X."/>
            <person name="Lin Y."/>
            <person name="Zhao L."/>
            <person name="Xing Q."/>
            <person name="Dou J."/>
            <person name="Li Y."/>
            <person name="Mao J."/>
            <person name="Guo H."/>
            <person name="Dou H."/>
            <person name="Li T."/>
            <person name="Mu C."/>
            <person name="Jiang W."/>
            <person name="Fu Q."/>
            <person name="Fu X."/>
            <person name="Miao Y."/>
            <person name="Liu J."/>
            <person name="Yu Q."/>
            <person name="Li R."/>
            <person name="Liao H."/>
            <person name="Li X."/>
            <person name="Kong Y."/>
            <person name="Jiang Z."/>
            <person name="Chourrout D."/>
            <person name="Li R."/>
            <person name="Bao Z."/>
        </authorList>
    </citation>
    <scope>NUCLEOTIDE SEQUENCE [LARGE SCALE GENOMIC DNA]</scope>
    <source>
        <strain evidence="17 18">PY_sf001</strain>
    </source>
</reference>
<evidence type="ECO:0000256" key="11">
    <source>
        <dbReference type="SAM" id="MobiDB-lite"/>
    </source>
</evidence>
<dbReference type="InterPro" id="IPR001849">
    <property type="entry name" value="PH_domain"/>
</dbReference>
<dbReference type="Pfam" id="PF22697">
    <property type="entry name" value="SOS1_NGEF_PH"/>
    <property type="match status" value="1"/>
</dbReference>
<dbReference type="PANTHER" id="PTHR45818">
    <property type="entry name" value="PROTEIN VAV"/>
    <property type="match status" value="1"/>
</dbReference>
<dbReference type="InterPro" id="IPR036860">
    <property type="entry name" value="SH2_dom_sf"/>
</dbReference>
<dbReference type="Pfam" id="PF07653">
    <property type="entry name" value="SH3_2"/>
    <property type="match status" value="1"/>
</dbReference>
<evidence type="ECO:0000259" key="12">
    <source>
        <dbReference type="PROSITE" id="PS50001"/>
    </source>
</evidence>
<dbReference type="SMART" id="SM00252">
    <property type="entry name" value="SH2"/>
    <property type="match status" value="1"/>
</dbReference>
<dbReference type="Pfam" id="PF00307">
    <property type="entry name" value="CH"/>
    <property type="match status" value="1"/>
</dbReference>
<dbReference type="Gene3D" id="2.30.29.30">
    <property type="entry name" value="Pleckstrin-homology domain (PH domain)/Phosphotyrosine-binding domain (PTB)"/>
    <property type="match status" value="1"/>
</dbReference>
<evidence type="ECO:0000256" key="2">
    <source>
        <dbReference type="ARBA" id="ARBA00022553"/>
    </source>
</evidence>
<evidence type="ECO:0000256" key="10">
    <source>
        <dbReference type="PROSITE-ProRule" id="PRU00192"/>
    </source>
</evidence>
<keyword evidence="1 10" id="KW-0728">SH3 domain</keyword>
<evidence type="ECO:0000256" key="7">
    <source>
        <dbReference type="ARBA" id="ARBA00022833"/>
    </source>
</evidence>
<dbReference type="Gene3D" id="3.30.505.10">
    <property type="entry name" value="SH2 domain"/>
    <property type="match status" value="1"/>
</dbReference>
<dbReference type="CDD" id="cd00160">
    <property type="entry name" value="RhoGEF"/>
    <property type="match status" value="1"/>
</dbReference>
<dbReference type="InterPro" id="IPR001715">
    <property type="entry name" value="CH_dom"/>
</dbReference>
<keyword evidence="8 9" id="KW-0727">SH2 domain</keyword>
<dbReference type="PROSITE" id="PS50003">
    <property type="entry name" value="PH_DOMAIN"/>
    <property type="match status" value="1"/>
</dbReference>
<evidence type="ECO:0000259" key="13">
    <source>
        <dbReference type="PROSITE" id="PS50002"/>
    </source>
</evidence>
<dbReference type="SMART" id="SM00033">
    <property type="entry name" value="CH"/>
    <property type="match status" value="1"/>
</dbReference>
<dbReference type="Pfam" id="PF00018">
    <property type="entry name" value="SH3_1"/>
    <property type="match status" value="1"/>
</dbReference>
<dbReference type="Gene3D" id="2.30.30.40">
    <property type="entry name" value="SH3 Domains"/>
    <property type="match status" value="2"/>
</dbReference>
<dbReference type="SUPFAM" id="SSF48065">
    <property type="entry name" value="DBL homology domain (DH-domain)"/>
    <property type="match status" value="1"/>
</dbReference>
<dbReference type="InterPro" id="IPR037832">
    <property type="entry name" value="PH_Vav"/>
</dbReference>
<evidence type="ECO:0000256" key="9">
    <source>
        <dbReference type="PROSITE-ProRule" id="PRU00191"/>
    </source>
</evidence>
<keyword evidence="4" id="KW-0479">Metal-binding</keyword>
<dbReference type="SMART" id="SM00325">
    <property type="entry name" value="RhoGEF"/>
    <property type="match status" value="1"/>
</dbReference>
<dbReference type="SUPFAM" id="SSF50044">
    <property type="entry name" value="SH3-domain"/>
    <property type="match status" value="2"/>
</dbReference>
<dbReference type="Pfam" id="PF00017">
    <property type="entry name" value="SH2"/>
    <property type="match status" value="1"/>
</dbReference>
<evidence type="ECO:0000313" key="17">
    <source>
        <dbReference type="EMBL" id="OWF54918.1"/>
    </source>
</evidence>
<comment type="caution">
    <text evidence="17">The sequence shown here is derived from an EMBL/GenBank/DDBJ whole genome shotgun (WGS) entry which is preliminary data.</text>
</comment>
<accession>A0A210R1L7</accession>
<dbReference type="PRINTS" id="PR00401">
    <property type="entry name" value="SH2DOMAIN"/>
</dbReference>
<dbReference type="Proteomes" id="UP000242188">
    <property type="component" value="Unassembled WGS sequence"/>
</dbReference>
<dbReference type="CDD" id="cd20810">
    <property type="entry name" value="C1_VAV"/>
    <property type="match status" value="1"/>
</dbReference>
<proteinExistence type="predicted"/>
<dbReference type="GO" id="GO:0016477">
    <property type="term" value="P:cell migration"/>
    <property type="evidence" value="ECO:0007669"/>
    <property type="project" value="TreeGrafter"/>
</dbReference>
<dbReference type="PROSITE" id="PS50002">
    <property type="entry name" value="SH3"/>
    <property type="match status" value="2"/>
</dbReference>
<organism evidence="17 18">
    <name type="scientific">Mizuhopecten yessoensis</name>
    <name type="common">Japanese scallop</name>
    <name type="synonym">Patinopecten yessoensis</name>
    <dbReference type="NCBI Taxonomy" id="6573"/>
    <lineage>
        <taxon>Eukaryota</taxon>
        <taxon>Metazoa</taxon>
        <taxon>Spiralia</taxon>
        <taxon>Lophotrochozoa</taxon>
        <taxon>Mollusca</taxon>
        <taxon>Bivalvia</taxon>
        <taxon>Autobranchia</taxon>
        <taxon>Pteriomorphia</taxon>
        <taxon>Pectinida</taxon>
        <taxon>Pectinoidea</taxon>
        <taxon>Pectinidae</taxon>
        <taxon>Mizuhopecten</taxon>
    </lineage>
</organism>
<dbReference type="SUPFAM" id="SSF55550">
    <property type="entry name" value="SH2 domain"/>
    <property type="match status" value="1"/>
</dbReference>
<keyword evidence="18" id="KW-1185">Reference proteome</keyword>
<dbReference type="Gene3D" id="1.20.900.10">
    <property type="entry name" value="Dbl homology (DH) domain"/>
    <property type="match status" value="1"/>
</dbReference>
<dbReference type="PANTHER" id="PTHR45818:SF3">
    <property type="entry name" value="PROTEIN VAV"/>
    <property type="match status" value="1"/>
</dbReference>
<keyword evidence="6" id="KW-0863">Zinc-finger</keyword>
<evidence type="ECO:0000256" key="5">
    <source>
        <dbReference type="ARBA" id="ARBA00022737"/>
    </source>
</evidence>
<evidence type="ECO:0000256" key="6">
    <source>
        <dbReference type="ARBA" id="ARBA00022771"/>
    </source>
</evidence>
<feature type="domain" description="SH2" evidence="12">
    <location>
        <begin position="714"/>
        <end position="811"/>
    </location>
</feature>
<dbReference type="InterPro" id="IPR036872">
    <property type="entry name" value="CH_dom_sf"/>
</dbReference>
<dbReference type="InterPro" id="IPR035899">
    <property type="entry name" value="DBL_dom_sf"/>
</dbReference>
<keyword evidence="5" id="KW-0677">Repeat</keyword>
<sequence>MASEEWQQCANWLIRCKILPEDHRATLPDAEIFDLAQALRDGVLICHLLNNLSPASVDVKDFSPRPQLSQFLCLKNIRTFLQTCKRVFGLRDADLFEPQDLFDVKDFRKVLMTLSRLSKTDTAQSHYSGFPPNHRTHRAPPLPVADDDDEDIYGNLPRMALENDLDDNEEIYDKVYQDDDEEIYEDLCARRHKRGSHPVTPSELPPPVTKLDYCVKEIHDTEKNYVDALTMLVQHFTKPLRDVIPATDRDVIFAHIEKMLEIHTALLVELQQACQVACSVATGSGSKIAEVFIKWKSKLLVYGDYCSNLPKAQEKIDDILKRNDTTVKAQVETCEKRANEGKFKLRDLLHVPMQRVLKYHLLLRELMRQTNKNSEDIRTLEAGLEAMMDLSLYVNEVKRDNETLSLIAEIQNSIGDLQMPAQTSLKDYGRLQKDGELRVRAHTENKTKTRYIFLFDKVMLMCKSKGETYNYKEAIILATFKVDDSQLPKETPVKRGDKWNTFSLVQKDNRTVYTFGAKTEDMRSRWIEAIKLALENTQPPDHPNFVMHTFEKPTECYVCAKLLRGVFFQGYWNAEKKQGVHKECIGKERERVPPIPPRVVETKESRRLSRVKALCDYIGQPAPGAGRNVLSFRKNMLIDIINCTDPQWWKGKIEIVEGWFPQHLVKEEKLTRKDSYVDVQINENGRVTSPPRPHAQGGEGYVNIEDRGLTTYKWFVGNMQRETAIDRLKGLQNGTFLIRVSENPGRKGELSLSIKYDNQVRHIRVERNAENYFFLADTNFFKSLPDLVEYYQHNSLKDSFPGVDTTLIHPFKSQTGGATGPGPRCLGYAVAVYDYAATATTQLSLSRGDRVAIFSKTGSDKGWWKGEHCGSHKVGYFPLAYVREEEDE</sequence>
<dbReference type="SMART" id="SM00233">
    <property type="entry name" value="PH"/>
    <property type="match status" value="1"/>
</dbReference>
<dbReference type="PRINTS" id="PR00452">
    <property type="entry name" value="SH3DOMAIN"/>
</dbReference>
<dbReference type="GO" id="GO:0005737">
    <property type="term" value="C:cytoplasm"/>
    <property type="evidence" value="ECO:0007669"/>
    <property type="project" value="TreeGrafter"/>
</dbReference>
<feature type="region of interest" description="Disordered" evidence="11">
    <location>
        <begin position="123"/>
        <end position="145"/>
    </location>
</feature>
<dbReference type="InterPro" id="IPR055251">
    <property type="entry name" value="SOS1_NGEF_PH"/>
</dbReference>
<dbReference type="Gene3D" id="1.10.418.10">
    <property type="entry name" value="Calponin-like domain"/>
    <property type="match status" value="1"/>
</dbReference>
<keyword evidence="3" id="KW-0344">Guanine-nucleotide releasing factor</keyword>
<dbReference type="OrthoDB" id="5340910at2759"/>
<dbReference type="Pfam" id="PF00621">
    <property type="entry name" value="RhoGEF"/>
    <property type="match status" value="1"/>
</dbReference>
<evidence type="ECO:0000259" key="14">
    <source>
        <dbReference type="PROSITE" id="PS50003"/>
    </source>
</evidence>
<evidence type="ECO:0000256" key="3">
    <source>
        <dbReference type="ARBA" id="ARBA00022658"/>
    </source>
</evidence>
<evidence type="ECO:0000313" key="18">
    <source>
        <dbReference type="Proteomes" id="UP000242188"/>
    </source>
</evidence>